<dbReference type="Proteomes" id="UP000235682">
    <property type="component" value="Unassembled WGS sequence"/>
</dbReference>
<dbReference type="AlphaFoldDB" id="A0A1G8KUK0"/>
<gene>
    <name evidence="1" type="ORF">CJ205_05200</name>
</gene>
<name>A0A1G8KUK0_9LACT</name>
<evidence type="ECO:0000313" key="1">
    <source>
        <dbReference type="EMBL" id="PMC58252.1"/>
    </source>
</evidence>
<evidence type="ECO:0000313" key="2">
    <source>
        <dbReference type="Proteomes" id="UP000235682"/>
    </source>
</evidence>
<dbReference type="RefSeq" id="WP_092084885.1">
    <property type="nucleotide sequence ID" value="NZ_FNEL01000014.1"/>
</dbReference>
<sequence length="112" mass="12178">MSKNNSSVGRILLGSALAVAGLAAFVYFSDDAREKVEGTVNRERAKYLVRNKMNAPQAFVDAVDNLSDSEVTTLMRSLDKAGDAGESILDTVTDAVDKSRDLLERVADYFDN</sequence>
<dbReference type="EMBL" id="PNHE01000019">
    <property type="protein sequence ID" value="PMC58252.1"/>
    <property type="molecule type" value="Genomic_DNA"/>
</dbReference>
<comment type="caution">
    <text evidence="1">The sequence shown here is derived from an EMBL/GenBank/DDBJ whole genome shotgun (WGS) entry which is preliminary data.</text>
</comment>
<reference evidence="1 2" key="1">
    <citation type="submission" date="2017-09" db="EMBL/GenBank/DDBJ databases">
        <title>Bacterial strain isolated from the female urinary microbiota.</title>
        <authorList>
            <person name="Thomas-White K."/>
            <person name="Kumar N."/>
            <person name="Forster S."/>
            <person name="Putonti C."/>
            <person name="Lawley T."/>
            <person name="Wolfe A.J."/>
        </authorList>
    </citation>
    <scope>NUCLEOTIDE SEQUENCE [LARGE SCALE GENOMIC DNA]</scope>
    <source>
        <strain evidence="1 2">UMB0852</strain>
    </source>
</reference>
<keyword evidence="2" id="KW-1185">Reference proteome</keyword>
<organism evidence="1 2">
    <name type="scientific">Dolosicoccus paucivorans</name>
    <dbReference type="NCBI Taxonomy" id="84521"/>
    <lineage>
        <taxon>Bacteria</taxon>
        <taxon>Bacillati</taxon>
        <taxon>Bacillota</taxon>
        <taxon>Bacilli</taxon>
        <taxon>Lactobacillales</taxon>
        <taxon>Aerococcaceae</taxon>
        <taxon>Dolosicoccus</taxon>
    </lineage>
</organism>
<accession>A0A1G8KUK0</accession>
<dbReference type="OrthoDB" id="2139228at2"/>
<protein>
    <submittedName>
        <fullName evidence="1">Uncharacterized protein</fullName>
    </submittedName>
</protein>
<proteinExistence type="predicted"/>
<dbReference type="STRING" id="84521.SAMN04487994_101413"/>